<dbReference type="Proteomes" id="UP000265663">
    <property type="component" value="Unassembled WGS sequence"/>
</dbReference>
<gene>
    <name evidence="2" type="ORF">GMOD_00003502</name>
</gene>
<keyword evidence="3" id="KW-1185">Reference proteome</keyword>
<dbReference type="InterPro" id="IPR013078">
    <property type="entry name" value="His_Pase_superF_clade-1"/>
</dbReference>
<accession>A0A3M7MJ41</accession>
<sequence length="285" mass="31629">MGFVSLMNSPLRDRKTLGDSTGAPPPSLKLQKSITGITNTKMPPKIHLVRHAQGEHNATRDYSIRDAVLTTKGKEQCATLRSAFCHHDEIDVVFASPLRRTIQTAALSFGPVLSRQEVPFVLLPALQEVSNIACDVGVADNAADVHKLLPELFAQGEIDFDVGKVDASAVTEGWNTKEGYWAYEKTAISKRAADLRNWLYQRSEAQVMIVTHGAFAHFLTEDWDVEDAMLGTAFKNCEHRVYVFSPGSTAEEAHLEETWESRRKRGGPELEKDPHVVDEFLKTAA</sequence>
<feature type="region of interest" description="Disordered" evidence="1">
    <location>
        <begin position="1"/>
        <end position="28"/>
    </location>
</feature>
<dbReference type="OrthoDB" id="496981at2759"/>
<dbReference type="PANTHER" id="PTHR48100">
    <property type="entry name" value="BROAD-SPECIFICITY PHOSPHATASE YOR283W-RELATED"/>
    <property type="match status" value="1"/>
</dbReference>
<dbReference type="GO" id="GO:0005737">
    <property type="term" value="C:cytoplasm"/>
    <property type="evidence" value="ECO:0007669"/>
    <property type="project" value="TreeGrafter"/>
</dbReference>
<dbReference type="AlphaFoldDB" id="A0A3M7MJ41"/>
<dbReference type="InterPro" id="IPR029033">
    <property type="entry name" value="His_PPase_superfam"/>
</dbReference>
<dbReference type="Pfam" id="PF00300">
    <property type="entry name" value="His_Phos_1"/>
    <property type="match status" value="1"/>
</dbReference>
<dbReference type="EMBL" id="KE747844">
    <property type="protein sequence ID" value="RMZ74458.1"/>
    <property type="molecule type" value="Genomic_DNA"/>
</dbReference>
<proteinExistence type="predicted"/>
<dbReference type="GO" id="GO:0016791">
    <property type="term" value="F:phosphatase activity"/>
    <property type="evidence" value="ECO:0007669"/>
    <property type="project" value="TreeGrafter"/>
</dbReference>
<organism evidence="2 3">
    <name type="scientific">Pyrenophora seminiperda CCB06</name>
    <dbReference type="NCBI Taxonomy" id="1302712"/>
    <lineage>
        <taxon>Eukaryota</taxon>
        <taxon>Fungi</taxon>
        <taxon>Dikarya</taxon>
        <taxon>Ascomycota</taxon>
        <taxon>Pezizomycotina</taxon>
        <taxon>Dothideomycetes</taxon>
        <taxon>Pleosporomycetidae</taxon>
        <taxon>Pleosporales</taxon>
        <taxon>Pleosporineae</taxon>
        <taxon>Pleosporaceae</taxon>
        <taxon>Pyrenophora</taxon>
    </lineage>
</organism>
<dbReference type="Gene3D" id="3.40.50.1240">
    <property type="entry name" value="Phosphoglycerate mutase-like"/>
    <property type="match status" value="1"/>
</dbReference>
<dbReference type="SMART" id="SM00855">
    <property type="entry name" value="PGAM"/>
    <property type="match status" value="1"/>
</dbReference>
<protein>
    <submittedName>
        <fullName evidence="2">Phosphoglycerate mutase family</fullName>
    </submittedName>
</protein>
<reference evidence="2 3" key="1">
    <citation type="journal article" date="2014" name="PLoS ONE">
        <title>De novo Genome Assembly of the Fungal Plant Pathogen Pyrenophora semeniperda.</title>
        <authorList>
            <person name="Soliai M.M."/>
            <person name="Meyer S.E."/>
            <person name="Udall J.A."/>
            <person name="Elzinga D.E."/>
            <person name="Hermansen R.A."/>
            <person name="Bodily P.M."/>
            <person name="Hart A.A."/>
            <person name="Coleman C.E."/>
        </authorList>
    </citation>
    <scope>NUCLEOTIDE SEQUENCE [LARGE SCALE GENOMIC DNA]</scope>
    <source>
        <strain evidence="2 3">CCB06</strain>
        <tissue evidence="2">Mycelium</tissue>
    </source>
</reference>
<dbReference type="CDD" id="cd07067">
    <property type="entry name" value="HP_PGM_like"/>
    <property type="match status" value="1"/>
</dbReference>
<name>A0A3M7MJ41_9PLEO</name>
<dbReference type="SUPFAM" id="SSF53254">
    <property type="entry name" value="Phosphoglycerate mutase-like"/>
    <property type="match status" value="1"/>
</dbReference>
<dbReference type="InterPro" id="IPR050275">
    <property type="entry name" value="PGM_Phosphatase"/>
</dbReference>
<evidence type="ECO:0000313" key="2">
    <source>
        <dbReference type="EMBL" id="RMZ74458.1"/>
    </source>
</evidence>
<evidence type="ECO:0000313" key="3">
    <source>
        <dbReference type="Proteomes" id="UP000265663"/>
    </source>
</evidence>
<evidence type="ECO:0000256" key="1">
    <source>
        <dbReference type="SAM" id="MobiDB-lite"/>
    </source>
</evidence>
<dbReference type="PANTHER" id="PTHR48100:SF54">
    <property type="entry name" value="PHOSPHATASE SPAC5H10.03-RELATED"/>
    <property type="match status" value="1"/>
</dbReference>